<dbReference type="GO" id="GO:0042601">
    <property type="term" value="C:endospore-forming forespore"/>
    <property type="evidence" value="ECO:0007669"/>
    <property type="project" value="TreeGrafter"/>
</dbReference>
<dbReference type="GO" id="GO:1904047">
    <property type="term" value="F:S-adenosyl-L-methionine binding"/>
    <property type="evidence" value="ECO:0007669"/>
    <property type="project" value="TreeGrafter"/>
</dbReference>
<dbReference type="PANTHER" id="PTHR37822">
    <property type="entry name" value="SPORE PHOTOPRODUCT LYASE-RELATED"/>
    <property type="match status" value="1"/>
</dbReference>
<dbReference type="Gene3D" id="3.40.50.1580">
    <property type="entry name" value="Nucleoside phosphorylase domain"/>
    <property type="match status" value="1"/>
</dbReference>
<evidence type="ECO:0000313" key="3">
    <source>
        <dbReference type="Proteomes" id="UP000028042"/>
    </source>
</evidence>
<dbReference type="GeneID" id="93074927"/>
<dbReference type="Proteomes" id="UP000030905">
    <property type="component" value="Chromosome"/>
</dbReference>
<dbReference type="PANTHER" id="PTHR37822:SF2">
    <property type="entry name" value="SPORE PHOTOPRODUCT LYASE"/>
    <property type="match status" value="1"/>
</dbReference>
<dbReference type="GO" id="GO:0009116">
    <property type="term" value="P:nucleoside metabolic process"/>
    <property type="evidence" value="ECO:0007669"/>
    <property type="project" value="InterPro"/>
</dbReference>
<reference evidence="2" key="2">
    <citation type="submission" date="2015-10" db="EMBL/GenBank/DDBJ databases">
        <title>Improved Draft Genome Sequence of Clostridium pasteurianum Strain ATCC 6013 (DSM 525) Using a Hybrid Next-Generation Sequencing Approach.</title>
        <authorList>
            <person name="Pyne M.E."/>
            <person name="Utturkar S.M."/>
            <person name="Brown S.D."/>
            <person name="Moo-Young M."/>
            <person name="Chung D.A."/>
            <person name="Chou P.C."/>
        </authorList>
    </citation>
    <scope>NUCLEOTIDE SEQUENCE</scope>
    <source>
        <strain evidence="2">ATCC 6013</strain>
    </source>
</reference>
<protein>
    <recommendedName>
        <fullName evidence="5">Nucleoside phosphorylase domain-containing protein</fullName>
    </recommendedName>
</protein>
<evidence type="ECO:0000313" key="1">
    <source>
        <dbReference type="EMBL" id="AJA52860.1"/>
    </source>
</evidence>
<gene>
    <name evidence="1" type="ORF">CLPA_c28050</name>
    <name evidence="2" type="ORF">CP6013_00379</name>
</gene>
<keyword evidence="4" id="KW-1185">Reference proteome</keyword>
<accession>A0A0H3J6N6</accession>
<evidence type="ECO:0008006" key="5">
    <source>
        <dbReference type="Google" id="ProtNLM"/>
    </source>
</evidence>
<evidence type="ECO:0000313" key="4">
    <source>
        <dbReference type="Proteomes" id="UP000030905"/>
    </source>
</evidence>
<proteinExistence type="predicted"/>
<dbReference type="GO" id="GO:0003913">
    <property type="term" value="F:DNA photolyase activity"/>
    <property type="evidence" value="ECO:0007669"/>
    <property type="project" value="TreeGrafter"/>
</dbReference>
<dbReference type="Proteomes" id="UP000028042">
    <property type="component" value="Unassembled WGS sequence"/>
</dbReference>
<name>A0A0H3J6N6_CLOPA</name>
<dbReference type="KEGG" id="cpat:CLPA_c28050"/>
<organism evidence="1 4">
    <name type="scientific">Clostridium pasteurianum DSM 525 = ATCC 6013</name>
    <dbReference type="NCBI Taxonomy" id="1262449"/>
    <lineage>
        <taxon>Bacteria</taxon>
        <taxon>Bacillati</taxon>
        <taxon>Bacillota</taxon>
        <taxon>Clostridia</taxon>
        <taxon>Eubacteriales</taxon>
        <taxon>Clostridiaceae</taxon>
        <taxon>Clostridium</taxon>
    </lineage>
</organism>
<dbReference type="InterPro" id="IPR049539">
    <property type="entry name" value="SPL"/>
</dbReference>
<dbReference type="SUPFAM" id="SSF53167">
    <property type="entry name" value="Purine and uridine phosphorylases"/>
    <property type="match status" value="1"/>
</dbReference>
<sequence>MIYFLTALYYEAKDIIFHYNMKKSMESTRFQVFKGKNEILIISGTGYIKSVAAVTYLLNCFGYNENDIFIDIGICGSTRYELEKGKIILCNKLIDNCSKKSFYPDMLFKHPFNEGTLESFAQVVEQDKLEKIEGDIVDQEGAFVYQAASIFAKPHNIHIIKIVSDILNPQSVTPEKIERLFVDSMQSIYIWLEKRVKINFYSEDIITEEEYNVLKLLSENIKLTSSMKMELNKLSTQYEIRNGNVIELLKEYTKFQCKSKNEGKKIFEQVKNRLMEL</sequence>
<dbReference type="PATRIC" id="fig|1262449.3.peg.1252"/>
<dbReference type="eggNOG" id="COG0775">
    <property type="taxonomic scope" value="Bacteria"/>
</dbReference>
<reference evidence="1 4" key="1">
    <citation type="journal article" date="2015" name="Genome Announc.">
        <title>Complete Genome Sequence of the Nitrogen-Fixing and Solvent-Producing Clostridium pasteurianum DSM 525.</title>
        <authorList>
            <person name="Poehlein A."/>
            <person name="Grosse-Honebrink A."/>
            <person name="Zhang Y."/>
            <person name="Minton N.P."/>
            <person name="Daniel R."/>
        </authorList>
    </citation>
    <scope>NUCLEOTIDE SEQUENCE [LARGE SCALE GENOMIC DNA]</scope>
    <source>
        <strain evidence="1">DSM 525</strain>
        <strain evidence="4">DSM 525 / ATCC 6013</strain>
    </source>
</reference>
<dbReference type="RefSeq" id="WP_003442950.1">
    <property type="nucleotide sequence ID" value="NZ_ANZB01000003.1"/>
</dbReference>
<dbReference type="AlphaFoldDB" id="A0A0H3J6N6"/>
<dbReference type="EMBL" id="CP009268">
    <property type="protein sequence ID" value="AJA52860.1"/>
    <property type="molecule type" value="Genomic_DNA"/>
</dbReference>
<evidence type="ECO:0000313" key="2">
    <source>
        <dbReference type="EMBL" id="KRU11132.1"/>
    </source>
</evidence>
<dbReference type="InterPro" id="IPR035994">
    <property type="entry name" value="Nucleoside_phosphorylase_sf"/>
</dbReference>
<reference evidence="2 3" key="3">
    <citation type="journal article" name="Genome Announc.">
        <title>Improved Draft Genome Sequence of Clostridium pasteurianum Strain ATCC 6013 (DSM 525) Using a Hybrid Next-Generation Sequencing Approach.</title>
        <authorList>
            <person name="Pyne M.E."/>
            <person name="Utturkar S."/>
            <person name="Brown S.D."/>
            <person name="Moo-Young M."/>
            <person name="Chung D.A."/>
            <person name="Chou C.P."/>
        </authorList>
    </citation>
    <scope>NUCLEOTIDE SEQUENCE [LARGE SCALE GENOMIC DNA]</scope>
    <source>
        <strain evidence="2 3">ATCC 6013</strain>
    </source>
</reference>
<dbReference type="KEGG" id="cpae:CPAST_c28050"/>
<dbReference type="EMBL" id="JPGY02000001">
    <property type="protein sequence ID" value="KRU11132.1"/>
    <property type="molecule type" value="Genomic_DNA"/>
</dbReference>
<dbReference type="GO" id="GO:0051539">
    <property type="term" value="F:4 iron, 4 sulfur cluster binding"/>
    <property type="evidence" value="ECO:0007669"/>
    <property type="project" value="TreeGrafter"/>
</dbReference>